<evidence type="ECO:0000256" key="6">
    <source>
        <dbReference type="ARBA" id="ARBA00022970"/>
    </source>
</evidence>
<evidence type="ECO:0000256" key="2">
    <source>
        <dbReference type="ARBA" id="ARBA00008066"/>
    </source>
</evidence>
<protein>
    <recommendedName>
        <fullName evidence="10">Amino acid transporter transmembrane domain-containing protein</fullName>
    </recommendedName>
</protein>
<keyword evidence="8 9" id="KW-0472">Membrane</keyword>
<dbReference type="GO" id="GO:0015194">
    <property type="term" value="F:L-serine transmembrane transporter activity"/>
    <property type="evidence" value="ECO:0007669"/>
    <property type="project" value="TreeGrafter"/>
</dbReference>
<feature type="transmembrane region" description="Helical" evidence="9">
    <location>
        <begin position="290"/>
        <end position="313"/>
    </location>
</feature>
<feature type="transmembrane region" description="Helical" evidence="9">
    <location>
        <begin position="399"/>
        <end position="421"/>
    </location>
</feature>
<dbReference type="GO" id="GO:0061459">
    <property type="term" value="F:L-arginine transmembrane transporter activity"/>
    <property type="evidence" value="ECO:0007669"/>
    <property type="project" value="TreeGrafter"/>
</dbReference>
<keyword evidence="5 9" id="KW-0812">Transmembrane</keyword>
<feature type="transmembrane region" description="Helical" evidence="9">
    <location>
        <begin position="325"/>
        <end position="344"/>
    </location>
</feature>
<evidence type="ECO:0000256" key="5">
    <source>
        <dbReference type="ARBA" id="ARBA00022692"/>
    </source>
</evidence>
<evidence type="ECO:0000313" key="11">
    <source>
        <dbReference type="EMBL" id="KAJ3098854.1"/>
    </source>
</evidence>
<organism evidence="11 12">
    <name type="scientific">Physocladia obscura</name>
    <dbReference type="NCBI Taxonomy" id="109957"/>
    <lineage>
        <taxon>Eukaryota</taxon>
        <taxon>Fungi</taxon>
        <taxon>Fungi incertae sedis</taxon>
        <taxon>Chytridiomycota</taxon>
        <taxon>Chytridiomycota incertae sedis</taxon>
        <taxon>Chytridiomycetes</taxon>
        <taxon>Chytridiales</taxon>
        <taxon>Chytriomycetaceae</taxon>
        <taxon>Physocladia</taxon>
    </lineage>
</organism>
<evidence type="ECO:0000256" key="1">
    <source>
        <dbReference type="ARBA" id="ARBA00004128"/>
    </source>
</evidence>
<proteinExistence type="inferred from homology"/>
<dbReference type="PANTHER" id="PTHR22950:SF678">
    <property type="entry name" value="VACUOLAR AMINO ACID TRANSPORTER 5-RELATED"/>
    <property type="match status" value="1"/>
</dbReference>
<dbReference type="GO" id="GO:0000329">
    <property type="term" value="C:fungal-type vacuole membrane"/>
    <property type="evidence" value="ECO:0007669"/>
    <property type="project" value="TreeGrafter"/>
</dbReference>
<dbReference type="GO" id="GO:0005290">
    <property type="term" value="F:L-histidine transmembrane transporter activity"/>
    <property type="evidence" value="ECO:0007669"/>
    <property type="project" value="TreeGrafter"/>
</dbReference>
<accession>A0AAD5X9L5</accession>
<evidence type="ECO:0000313" key="12">
    <source>
        <dbReference type="Proteomes" id="UP001211907"/>
    </source>
</evidence>
<evidence type="ECO:0000259" key="10">
    <source>
        <dbReference type="Pfam" id="PF01490"/>
    </source>
</evidence>
<comment type="subcellular location">
    <subcellularLocation>
        <location evidence="1">Vacuole membrane</location>
        <topology evidence="1">Multi-pass membrane protein</topology>
    </subcellularLocation>
</comment>
<keyword evidence="3" id="KW-0813">Transport</keyword>
<evidence type="ECO:0000256" key="3">
    <source>
        <dbReference type="ARBA" id="ARBA00022448"/>
    </source>
</evidence>
<feature type="transmembrane region" description="Helical" evidence="9">
    <location>
        <begin position="131"/>
        <end position="154"/>
    </location>
</feature>
<comment type="similarity">
    <text evidence="2">Belongs to the amino acid/polyamine transporter 2 family.</text>
</comment>
<evidence type="ECO:0000256" key="7">
    <source>
        <dbReference type="ARBA" id="ARBA00022989"/>
    </source>
</evidence>
<dbReference type="GO" id="GO:0005302">
    <property type="term" value="F:L-tyrosine transmembrane transporter activity"/>
    <property type="evidence" value="ECO:0007669"/>
    <property type="project" value="TreeGrafter"/>
</dbReference>
<evidence type="ECO:0000256" key="4">
    <source>
        <dbReference type="ARBA" id="ARBA00022554"/>
    </source>
</evidence>
<evidence type="ECO:0000256" key="9">
    <source>
        <dbReference type="SAM" id="Phobius"/>
    </source>
</evidence>
<keyword evidence="4" id="KW-0926">Vacuole</keyword>
<keyword evidence="7 9" id="KW-1133">Transmembrane helix</keyword>
<name>A0AAD5X9L5_9FUNG</name>
<comment type="caution">
    <text evidence="11">The sequence shown here is derived from an EMBL/GenBank/DDBJ whole genome shotgun (WGS) entry which is preliminary data.</text>
</comment>
<dbReference type="GO" id="GO:0015189">
    <property type="term" value="F:L-lysine transmembrane transporter activity"/>
    <property type="evidence" value="ECO:0007669"/>
    <property type="project" value="TreeGrafter"/>
</dbReference>
<dbReference type="PANTHER" id="PTHR22950">
    <property type="entry name" value="AMINO ACID TRANSPORTER"/>
    <property type="match status" value="1"/>
</dbReference>
<dbReference type="AlphaFoldDB" id="A0AAD5X9L5"/>
<feature type="domain" description="Amino acid transporter transmembrane" evidence="10">
    <location>
        <begin position="56"/>
        <end position="459"/>
    </location>
</feature>
<sequence length="486" mass="51425">MTVQSAVRIRQQPPPTLYAAVATSDGDNDIANDSSVGVSDDEPHLHPPSNQIAPSATIMSSSVNITNTILGSGMLAMPKALASVGLGLGSILIALSAVASAFGLTLLTFCASKVGRNSSLFHISKITYPQAAIYFDAAIAAKCFGVSISYLVIIGDLVPTVMHALFPSYAPDSLIFAKTFWITLSIILLIPVAFAKQLNSLRHTSMLALSAVVYLLAIVLGYFVLAPADGGGEEWGLPPRPAWKDIVWINIDASFFKTLPIFVFAFTCHQNIFAVHNELVDNSITQVSKVIRLSISTAFAVYQAIGIAGYLTFGNTVNGNIVSMYPRGVIITGGQISLAVLFLLSYPLQCHPARACLEKVLTGGNTAIEMTEFRFSAITTGLLFGSYLIAISVDDLSTVLSLVGATGSTAICYILPGALYYKLRTVTDPADAAKKWDTMKISAVGLAIFGCFVMALSVSTQVAAILSNNGKDGIGGGHRREIVVSL</sequence>
<dbReference type="InterPro" id="IPR013057">
    <property type="entry name" value="AA_transpt_TM"/>
</dbReference>
<keyword evidence="12" id="KW-1185">Reference proteome</keyword>
<reference evidence="11" key="1">
    <citation type="submission" date="2020-05" db="EMBL/GenBank/DDBJ databases">
        <title>Phylogenomic resolution of chytrid fungi.</title>
        <authorList>
            <person name="Stajich J.E."/>
            <person name="Amses K."/>
            <person name="Simmons R."/>
            <person name="Seto K."/>
            <person name="Myers J."/>
            <person name="Bonds A."/>
            <person name="Quandt C.A."/>
            <person name="Barry K."/>
            <person name="Liu P."/>
            <person name="Grigoriev I."/>
            <person name="Longcore J.E."/>
            <person name="James T.Y."/>
        </authorList>
    </citation>
    <scope>NUCLEOTIDE SEQUENCE</scope>
    <source>
        <strain evidence="11">JEL0513</strain>
    </source>
</reference>
<feature type="transmembrane region" description="Helical" evidence="9">
    <location>
        <begin position="441"/>
        <end position="466"/>
    </location>
</feature>
<evidence type="ECO:0000256" key="8">
    <source>
        <dbReference type="ARBA" id="ARBA00023136"/>
    </source>
</evidence>
<feature type="transmembrane region" description="Helical" evidence="9">
    <location>
        <begin position="80"/>
        <end position="110"/>
    </location>
</feature>
<feature type="transmembrane region" description="Helical" evidence="9">
    <location>
        <begin position="174"/>
        <end position="194"/>
    </location>
</feature>
<feature type="transmembrane region" description="Helical" evidence="9">
    <location>
        <begin position="375"/>
        <end position="393"/>
    </location>
</feature>
<keyword evidence="6" id="KW-0029">Amino-acid transport</keyword>
<gene>
    <name evidence="11" type="ORF">HK100_005004</name>
</gene>
<dbReference type="GO" id="GO:0005313">
    <property type="term" value="F:L-glutamate transmembrane transporter activity"/>
    <property type="evidence" value="ECO:0007669"/>
    <property type="project" value="TreeGrafter"/>
</dbReference>
<dbReference type="EMBL" id="JADGJH010002388">
    <property type="protein sequence ID" value="KAJ3098854.1"/>
    <property type="molecule type" value="Genomic_DNA"/>
</dbReference>
<feature type="transmembrane region" description="Helical" evidence="9">
    <location>
        <begin position="246"/>
        <end position="269"/>
    </location>
</feature>
<feature type="transmembrane region" description="Helical" evidence="9">
    <location>
        <begin position="206"/>
        <end position="226"/>
    </location>
</feature>
<dbReference type="Proteomes" id="UP001211907">
    <property type="component" value="Unassembled WGS sequence"/>
</dbReference>
<dbReference type="Pfam" id="PF01490">
    <property type="entry name" value="Aa_trans"/>
    <property type="match status" value="1"/>
</dbReference>